<protein>
    <submittedName>
        <fullName evidence="2">Uma2 family endonuclease</fullName>
    </submittedName>
</protein>
<dbReference type="RefSeq" id="WP_344372479.1">
    <property type="nucleotide sequence ID" value="NZ_BAAASQ010000005.1"/>
</dbReference>
<keyword evidence="3" id="KW-1185">Reference proteome</keyword>
<evidence type="ECO:0000313" key="2">
    <source>
        <dbReference type="EMBL" id="MFC4954951.1"/>
    </source>
</evidence>
<comment type="caution">
    <text evidence="2">The sequence shown here is derived from an EMBL/GenBank/DDBJ whole genome shotgun (WGS) entry which is preliminary data.</text>
</comment>
<dbReference type="PANTHER" id="PTHR35400:SF3">
    <property type="entry name" value="SLL1072 PROTEIN"/>
    <property type="match status" value="1"/>
</dbReference>
<dbReference type="InterPro" id="IPR011335">
    <property type="entry name" value="Restrct_endonuc-II-like"/>
</dbReference>
<keyword evidence="2" id="KW-0378">Hydrolase</keyword>
<evidence type="ECO:0000259" key="1">
    <source>
        <dbReference type="Pfam" id="PF05685"/>
    </source>
</evidence>
<dbReference type="SUPFAM" id="SSF52980">
    <property type="entry name" value="Restriction endonuclease-like"/>
    <property type="match status" value="1"/>
</dbReference>
<evidence type="ECO:0000313" key="3">
    <source>
        <dbReference type="Proteomes" id="UP001595834"/>
    </source>
</evidence>
<proteinExistence type="predicted"/>
<feature type="domain" description="Putative restriction endonuclease" evidence="1">
    <location>
        <begin position="13"/>
        <end position="178"/>
    </location>
</feature>
<dbReference type="Pfam" id="PF05685">
    <property type="entry name" value="Uma2"/>
    <property type="match status" value="1"/>
</dbReference>
<gene>
    <name evidence="2" type="ORF">ACFPFX_01380</name>
</gene>
<keyword evidence="2" id="KW-0540">Nuclease</keyword>
<reference evidence="3" key="1">
    <citation type="journal article" date="2019" name="Int. J. Syst. Evol. Microbiol.">
        <title>The Global Catalogue of Microorganisms (GCM) 10K type strain sequencing project: providing services to taxonomists for standard genome sequencing and annotation.</title>
        <authorList>
            <consortium name="The Broad Institute Genomics Platform"/>
            <consortium name="The Broad Institute Genome Sequencing Center for Infectious Disease"/>
            <person name="Wu L."/>
            <person name="Ma J."/>
        </authorList>
    </citation>
    <scope>NUCLEOTIDE SEQUENCE [LARGE SCALE GENOMIC DNA]</scope>
    <source>
        <strain evidence="3">CCM 7224</strain>
    </source>
</reference>
<dbReference type="GO" id="GO:0004519">
    <property type="term" value="F:endonuclease activity"/>
    <property type="evidence" value="ECO:0007669"/>
    <property type="project" value="UniProtKB-KW"/>
</dbReference>
<keyword evidence="2" id="KW-0255">Endonuclease</keyword>
<dbReference type="PANTHER" id="PTHR35400">
    <property type="entry name" value="SLR1083 PROTEIN"/>
    <property type="match status" value="1"/>
</dbReference>
<organism evidence="2 3">
    <name type="scientific">Streptomyces mauvecolor</name>
    <dbReference type="NCBI Taxonomy" id="58345"/>
    <lineage>
        <taxon>Bacteria</taxon>
        <taxon>Bacillati</taxon>
        <taxon>Actinomycetota</taxon>
        <taxon>Actinomycetes</taxon>
        <taxon>Kitasatosporales</taxon>
        <taxon>Streptomycetaceae</taxon>
        <taxon>Streptomyces</taxon>
    </lineage>
</organism>
<name>A0ABV9UE10_9ACTN</name>
<dbReference type="Proteomes" id="UP001595834">
    <property type="component" value="Unassembled WGS sequence"/>
</dbReference>
<dbReference type="CDD" id="cd06260">
    <property type="entry name" value="DUF820-like"/>
    <property type="match status" value="1"/>
</dbReference>
<dbReference type="EMBL" id="JBHSIZ010000002">
    <property type="protein sequence ID" value="MFC4954951.1"/>
    <property type="molecule type" value="Genomic_DNA"/>
</dbReference>
<dbReference type="Gene3D" id="3.90.1570.10">
    <property type="entry name" value="tt1808, chain A"/>
    <property type="match status" value="1"/>
</dbReference>
<sequence length="192" mass="21205">MTPSTAEHPQMSVEDFEELARHAPETVTLEFVNGKLEVKPVPDGDHVTIFMWLLRQCMLHRPDLDLHPEQGLKVGAYRNGRAKPDGSLGPVGHFAGLGEWADPVGVLMTVEVTSPDSGTDRRDRIEKRDGYAQAGIPVYLLVDRDANALVVHSDPHDGTYTQTTSHPYGATVQLPDPVNIPLETEKLKDYAF</sequence>
<dbReference type="InterPro" id="IPR012296">
    <property type="entry name" value="Nuclease_put_TT1808"/>
</dbReference>
<accession>A0ABV9UE10</accession>
<dbReference type="InterPro" id="IPR008538">
    <property type="entry name" value="Uma2"/>
</dbReference>